<dbReference type="SUPFAM" id="SSF103473">
    <property type="entry name" value="MFS general substrate transporter"/>
    <property type="match status" value="1"/>
</dbReference>
<dbReference type="PANTHER" id="PTHR23517:SF3">
    <property type="entry name" value="INTEGRAL MEMBRANE TRANSPORT PROTEIN"/>
    <property type="match status" value="1"/>
</dbReference>
<keyword evidence="4 8" id="KW-0812">Transmembrane</keyword>
<sequence length="158" mass="16740">MGDPTQLQTQVVAGPPPTPPKPRRNSPNRAALVTLLIWGPAWGWIVFANVLLGINQGLNWSTTVIMKIDLVGPARRGLAMGFNEASNYVALAATALATGPIAAHWGLRPAPFLLGAAYTALAIRETRDHARAEAARRHTAATCSGMPTSCEPRPSSAR</sequence>
<dbReference type="InterPro" id="IPR011701">
    <property type="entry name" value="MFS"/>
</dbReference>
<proteinExistence type="predicted"/>
<feature type="transmembrane region" description="Helical" evidence="8">
    <location>
        <begin position="30"/>
        <end position="54"/>
    </location>
</feature>
<dbReference type="Gene3D" id="1.20.1250.20">
    <property type="entry name" value="MFS general substrate transporter like domains"/>
    <property type="match status" value="1"/>
</dbReference>
<evidence type="ECO:0000256" key="1">
    <source>
        <dbReference type="ARBA" id="ARBA00004651"/>
    </source>
</evidence>
<evidence type="ECO:0000256" key="6">
    <source>
        <dbReference type="ARBA" id="ARBA00023136"/>
    </source>
</evidence>
<evidence type="ECO:0000313" key="9">
    <source>
        <dbReference type="EMBL" id="UXY17511.1"/>
    </source>
</evidence>
<dbReference type="Proteomes" id="UP001061298">
    <property type="component" value="Chromosome"/>
</dbReference>
<dbReference type="EMBL" id="CP106793">
    <property type="protein sequence ID" value="UXY17511.1"/>
    <property type="molecule type" value="Genomic_DNA"/>
</dbReference>
<dbReference type="RefSeq" id="WP_263227422.1">
    <property type="nucleotide sequence ID" value="NZ_CP106793.1"/>
</dbReference>
<dbReference type="InterPro" id="IPR036259">
    <property type="entry name" value="MFS_trans_sf"/>
</dbReference>
<feature type="transmembrane region" description="Helical" evidence="8">
    <location>
        <begin position="88"/>
        <end position="107"/>
    </location>
</feature>
<keyword evidence="6 8" id="KW-0472">Membrane</keyword>
<evidence type="ECO:0000256" key="7">
    <source>
        <dbReference type="SAM" id="MobiDB-lite"/>
    </source>
</evidence>
<keyword evidence="10" id="KW-1185">Reference proteome</keyword>
<reference evidence="9" key="1">
    <citation type="submission" date="2022-10" db="EMBL/GenBank/DDBJ databases">
        <authorList>
            <person name="Mo P."/>
        </authorList>
    </citation>
    <scope>NUCLEOTIDE SEQUENCE</scope>
    <source>
        <strain evidence="9">HUAS 13-4</strain>
    </source>
</reference>
<keyword evidence="5 8" id="KW-1133">Transmembrane helix</keyword>
<evidence type="ECO:0000256" key="8">
    <source>
        <dbReference type="SAM" id="Phobius"/>
    </source>
</evidence>
<evidence type="ECO:0000256" key="3">
    <source>
        <dbReference type="ARBA" id="ARBA00022475"/>
    </source>
</evidence>
<accession>A0ABY6DWU2</accession>
<gene>
    <name evidence="9" type="ORF">N8I84_01085</name>
</gene>
<keyword evidence="2" id="KW-0813">Transport</keyword>
<keyword evidence="3" id="KW-1003">Cell membrane</keyword>
<evidence type="ECO:0000313" key="10">
    <source>
        <dbReference type="Proteomes" id="UP001061298"/>
    </source>
</evidence>
<dbReference type="PANTHER" id="PTHR23517">
    <property type="entry name" value="RESISTANCE PROTEIN MDTM, PUTATIVE-RELATED-RELATED"/>
    <property type="match status" value="1"/>
</dbReference>
<evidence type="ECO:0000256" key="5">
    <source>
        <dbReference type="ARBA" id="ARBA00022989"/>
    </source>
</evidence>
<comment type="subcellular location">
    <subcellularLocation>
        <location evidence="1">Cell membrane</location>
        <topology evidence="1">Multi-pass membrane protein</topology>
    </subcellularLocation>
</comment>
<dbReference type="Pfam" id="PF07690">
    <property type="entry name" value="MFS_1"/>
    <property type="match status" value="1"/>
</dbReference>
<feature type="region of interest" description="Disordered" evidence="7">
    <location>
        <begin position="1"/>
        <end position="26"/>
    </location>
</feature>
<protein>
    <submittedName>
        <fullName evidence="9">MFS transporter</fullName>
    </submittedName>
</protein>
<feature type="compositionally biased region" description="Polar residues" evidence="7">
    <location>
        <begin position="1"/>
        <end position="11"/>
    </location>
</feature>
<evidence type="ECO:0000256" key="4">
    <source>
        <dbReference type="ARBA" id="ARBA00022692"/>
    </source>
</evidence>
<name>A0ABY6DWU2_9ACTN</name>
<evidence type="ECO:0000256" key="2">
    <source>
        <dbReference type="ARBA" id="ARBA00022448"/>
    </source>
</evidence>
<dbReference type="InterPro" id="IPR050171">
    <property type="entry name" value="MFS_Transporters"/>
</dbReference>
<organism evidence="9 10">
    <name type="scientific">Streptomyces cynarae</name>
    <dbReference type="NCBI Taxonomy" id="2981134"/>
    <lineage>
        <taxon>Bacteria</taxon>
        <taxon>Bacillati</taxon>
        <taxon>Actinomycetota</taxon>
        <taxon>Actinomycetes</taxon>
        <taxon>Kitasatosporales</taxon>
        <taxon>Streptomycetaceae</taxon>
        <taxon>Streptomyces</taxon>
    </lineage>
</organism>